<dbReference type="Proteomes" id="UP001168380">
    <property type="component" value="Unassembled WGS sequence"/>
</dbReference>
<protein>
    <submittedName>
        <fullName evidence="3">Ig-like domain-containing protein</fullName>
    </submittedName>
</protein>
<evidence type="ECO:0000259" key="2">
    <source>
        <dbReference type="PROSITE" id="PS50268"/>
    </source>
</evidence>
<organism evidence="3 4">
    <name type="scientific">Gilvimarinus algae</name>
    <dbReference type="NCBI Taxonomy" id="3058037"/>
    <lineage>
        <taxon>Bacteria</taxon>
        <taxon>Pseudomonadati</taxon>
        <taxon>Pseudomonadota</taxon>
        <taxon>Gammaproteobacteria</taxon>
        <taxon>Cellvibrionales</taxon>
        <taxon>Cellvibrionaceae</taxon>
        <taxon>Gilvimarinus</taxon>
    </lineage>
</organism>
<sequence>MSTQSATILSLQGKAWAKAPDGSMRELGVGDVIAADEQLITEAGTRIQLDFGDDQPVTLVGEQQVAMSPDLWPETATPAEEASVLEEQFEAILAGLEENDALLMEEQIDDILASLDTNAQLLEGDAFAAILASLDANDALLLQMRVDELLASLDANDALLQDSRFADILQSLAQNDELLGRSEFDVILASLDANDALLQEQRVDDVLAGLDANEALLLEGDGDLLDMLGEAPAAGNAGGGGGHSFVQLGRISETTQDPSFSYGPASSTGNGSTDEDVRANQPPQSQDQSLTTSEDTPITGQVIASDPENQTLTYSLQAGPANGALEFDELTGAFTYTPNDNYNGTDSFTVVVSDGESTTTSVVSLIITAVNDAPEAQDQSLTTPEDTPISGQVEASDVDIPEGDVLSYELDQGPANGSVSVVPETGAFVYTPDPDYFGPDQFTVTVTDSSGATDTAIINIVVTPVNDAPVALDDPNQAIYNTPITGNALDNDFDIDSATLTVEQFIVDGDTTVYGPGDTATIAGVGTFTLTTEGIYTFTPNNGYTGDVPDVTYTVTDGELIDTAIISFTDIPGVGQPGGPEEIDAVNDSVSVNEDSSVSATVASNDDQGNGSASFALATDVSNGTLVFNSDGTYTYTPNANFNGNDSFTYTMTSADGQTDTAVVSITVNPVDDASNLTPDTNVGVEDGGDVTGNVLSNDSDIDSALSVVSFVVAGDPTIYSAGDVASVTGGSLQLNSDGTYAFSPETNWNGNMPQVTYTTNTGSSTTLDIEITPVDDVPTVNIPNDGSGAGGSDISVVEDSTVTGATFTVDAPDGLQSVSIGGSTITLAQLNNASSSNVTVTGAHGTLTVTDYDSASGVITYDYDPSGTSTDHSAGDIIESFSVIVTDVQGDTNTDGASLDIQITDTVPVAQPESNSLGEDDASVSGTVSVISGADADSIGVQNNV</sequence>
<comment type="caution">
    <text evidence="3">The sequence shown here is derived from an EMBL/GenBank/DDBJ whole genome shotgun (WGS) entry which is preliminary data.</text>
</comment>
<feature type="region of interest" description="Disordered" evidence="1">
    <location>
        <begin position="255"/>
        <end position="295"/>
    </location>
</feature>
<gene>
    <name evidence="3" type="ORF">QWI16_00060</name>
</gene>
<dbReference type="NCBIfam" id="NF012211">
    <property type="entry name" value="tand_rpt_95"/>
    <property type="match status" value="3"/>
</dbReference>
<dbReference type="InterPro" id="IPR015919">
    <property type="entry name" value="Cadherin-like_sf"/>
</dbReference>
<evidence type="ECO:0000256" key="1">
    <source>
        <dbReference type="SAM" id="MobiDB-lite"/>
    </source>
</evidence>
<dbReference type="Gene3D" id="2.60.40.1200">
    <property type="match status" value="2"/>
</dbReference>
<dbReference type="InterPro" id="IPR002126">
    <property type="entry name" value="Cadherin-like_dom"/>
</dbReference>
<feature type="compositionally biased region" description="Polar residues" evidence="1">
    <location>
        <begin position="255"/>
        <end position="272"/>
    </location>
</feature>
<name>A0ABT8T8Z5_9GAMM</name>
<keyword evidence="4" id="KW-1185">Reference proteome</keyword>
<dbReference type="RefSeq" id="WP_302710676.1">
    <property type="nucleotide sequence ID" value="NZ_JAULRT010000015.1"/>
</dbReference>
<evidence type="ECO:0000313" key="3">
    <source>
        <dbReference type="EMBL" id="MDO3380552.1"/>
    </source>
</evidence>
<evidence type="ECO:0000313" key="4">
    <source>
        <dbReference type="Proteomes" id="UP001168380"/>
    </source>
</evidence>
<dbReference type="Gene3D" id="2.60.40.2810">
    <property type="match status" value="1"/>
</dbReference>
<dbReference type="SUPFAM" id="SSF49313">
    <property type="entry name" value="Cadherin-like"/>
    <property type="match status" value="2"/>
</dbReference>
<dbReference type="CDD" id="cd11304">
    <property type="entry name" value="Cadherin_repeat"/>
    <property type="match status" value="1"/>
</dbReference>
<feature type="domain" description="Cadherin" evidence="2">
    <location>
        <begin position="375"/>
        <end position="471"/>
    </location>
</feature>
<feature type="domain" description="Cadherin" evidence="2">
    <location>
        <begin position="284"/>
        <end position="376"/>
    </location>
</feature>
<feature type="compositionally biased region" description="Polar residues" evidence="1">
    <location>
        <begin position="281"/>
        <end position="295"/>
    </location>
</feature>
<dbReference type="Gene3D" id="2.60.40.3440">
    <property type="match status" value="2"/>
</dbReference>
<dbReference type="SMART" id="SM00112">
    <property type="entry name" value="CA"/>
    <property type="match status" value="2"/>
</dbReference>
<reference evidence="3" key="1">
    <citation type="submission" date="2023-07" db="EMBL/GenBank/DDBJ databases">
        <title>Gilvimarinus algae sp. nov., isolated from the surface of Kelp.</title>
        <authorList>
            <person name="Sun Y.Y."/>
            <person name="Gong Y."/>
            <person name="Du Z.J."/>
        </authorList>
    </citation>
    <scope>NUCLEOTIDE SEQUENCE</scope>
    <source>
        <strain evidence="3">SDUM040014</strain>
    </source>
</reference>
<dbReference type="Pfam" id="PF17963">
    <property type="entry name" value="Big_9"/>
    <property type="match status" value="5"/>
</dbReference>
<dbReference type="PROSITE" id="PS50268">
    <property type="entry name" value="CADHERIN_2"/>
    <property type="match status" value="2"/>
</dbReference>
<proteinExistence type="predicted"/>
<accession>A0ABT8T8Z5</accession>
<dbReference type="EMBL" id="JAULRT010000015">
    <property type="protein sequence ID" value="MDO3380552.1"/>
    <property type="molecule type" value="Genomic_DNA"/>
</dbReference>
<feature type="non-terminal residue" evidence="3">
    <location>
        <position position="946"/>
    </location>
</feature>